<proteinExistence type="predicted"/>
<name>A0A9Q1ISG8_SYNKA</name>
<protein>
    <submittedName>
        <fullName evidence="1">Uncharacterized protein</fullName>
    </submittedName>
</protein>
<gene>
    <name evidence="1" type="ORF">SKAU_G00232210</name>
</gene>
<organism evidence="1 2">
    <name type="scientific">Synaphobranchus kaupii</name>
    <name type="common">Kaup's arrowtooth eel</name>
    <dbReference type="NCBI Taxonomy" id="118154"/>
    <lineage>
        <taxon>Eukaryota</taxon>
        <taxon>Metazoa</taxon>
        <taxon>Chordata</taxon>
        <taxon>Craniata</taxon>
        <taxon>Vertebrata</taxon>
        <taxon>Euteleostomi</taxon>
        <taxon>Actinopterygii</taxon>
        <taxon>Neopterygii</taxon>
        <taxon>Teleostei</taxon>
        <taxon>Anguilliformes</taxon>
        <taxon>Synaphobranchidae</taxon>
        <taxon>Synaphobranchus</taxon>
    </lineage>
</organism>
<reference evidence="1" key="1">
    <citation type="journal article" date="2023" name="Science">
        <title>Genome structures resolve the early diversification of teleost fishes.</title>
        <authorList>
            <person name="Parey E."/>
            <person name="Louis A."/>
            <person name="Montfort J."/>
            <person name="Bouchez O."/>
            <person name="Roques C."/>
            <person name="Iampietro C."/>
            <person name="Lluch J."/>
            <person name="Castinel A."/>
            <person name="Donnadieu C."/>
            <person name="Desvignes T."/>
            <person name="Floi Bucao C."/>
            <person name="Jouanno E."/>
            <person name="Wen M."/>
            <person name="Mejri S."/>
            <person name="Dirks R."/>
            <person name="Jansen H."/>
            <person name="Henkel C."/>
            <person name="Chen W.J."/>
            <person name="Zahm M."/>
            <person name="Cabau C."/>
            <person name="Klopp C."/>
            <person name="Thompson A.W."/>
            <person name="Robinson-Rechavi M."/>
            <person name="Braasch I."/>
            <person name="Lecointre G."/>
            <person name="Bobe J."/>
            <person name="Postlethwait J.H."/>
            <person name="Berthelot C."/>
            <person name="Roest Crollius H."/>
            <person name="Guiguen Y."/>
        </authorList>
    </citation>
    <scope>NUCLEOTIDE SEQUENCE</scope>
    <source>
        <strain evidence="1">WJC10195</strain>
    </source>
</reference>
<sequence length="167" mass="18444">MHSCQEKACRISQAPPLTLWIPMEKTTSDLVRVAVRSKEAVQNPTCSMTRKLHTGIRQEPSQGEEFGAEAAALRSSCADCELARETLFPILTTCDLSVRKSRIQLQVGVGTPRSVSFTISFIGRIVLKAELIVLVQMFQCGVKCQGTSKYIMRGSHCNPLRINCMAL</sequence>
<evidence type="ECO:0000313" key="2">
    <source>
        <dbReference type="Proteomes" id="UP001152622"/>
    </source>
</evidence>
<dbReference type="AlphaFoldDB" id="A0A9Q1ISG8"/>
<comment type="caution">
    <text evidence="1">The sequence shown here is derived from an EMBL/GenBank/DDBJ whole genome shotgun (WGS) entry which is preliminary data.</text>
</comment>
<dbReference type="Proteomes" id="UP001152622">
    <property type="component" value="Chromosome 8"/>
</dbReference>
<evidence type="ECO:0000313" key="1">
    <source>
        <dbReference type="EMBL" id="KAJ8351745.1"/>
    </source>
</evidence>
<keyword evidence="2" id="KW-1185">Reference proteome</keyword>
<accession>A0A9Q1ISG8</accession>
<dbReference type="EMBL" id="JAINUF010000008">
    <property type="protein sequence ID" value="KAJ8351745.1"/>
    <property type="molecule type" value="Genomic_DNA"/>
</dbReference>